<comment type="subcellular location">
    <subcellularLocation>
        <location evidence="1">Membrane</location>
        <topology evidence="1">Multi-pass membrane protein</topology>
    </subcellularLocation>
</comment>
<dbReference type="GO" id="GO:0016020">
    <property type="term" value="C:membrane"/>
    <property type="evidence" value="ECO:0007669"/>
    <property type="project" value="UniProtKB-SubCell"/>
</dbReference>
<feature type="transmembrane region" description="Helical" evidence="7">
    <location>
        <begin position="169"/>
        <end position="196"/>
    </location>
</feature>
<keyword evidence="4 7" id="KW-0472">Membrane</keyword>
<dbReference type="InterPro" id="IPR052337">
    <property type="entry name" value="SAT4-like"/>
</dbReference>
<dbReference type="RefSeq" id="XP_018256269.1">
    <property type="nucleotide sequence ID" value="XM_018402545.1"/>
</dbReference>
<dbReference type="PANTHER" id="PTHR33048">
    <property type="entry name" value="PTH11-LIKE INTEGRAL MEMBRANE PROTEIN (AFU_ORTHOLOGUE AFUA_5G11245)"/>
    <property type="match status" value="1"/>
</dbReference>
<feature type="transmembrane region" description="Helical" evidence="7">
    <location>
        <begin position="16"/>
        <end position="37"/>
    </location>
</feature>
<dbReference type="KEGG" id="fox:FOXG_22147"/>
<keyword evidence="2 7" id="KW-0812">Transmembrane</keyword>
<organism evidence="9 10">
    <name type="scientific">Fusarium oxysporum f. sp. lycopersici (strain 4287 / CBS 123668 / FGSC 9935 / NRRL 34936)</name>
    <name type="common">Fusarium vascular wilt of tomato</name>
    <dbReference type="NCBI Taxonomy" id="426428"/>
    <lineage>
        <taxon>Eukaryota</taxon>
        <taxon>Fungi</taxon>
        <taxon>Dikarya</taxon>
        <taxon>Ascomycota</taxon>
        <taxon>Pezizomycotina</taxon>
        <taxon>Sordariomycetes</taxon>
        <taxon>Hypocreomycetidae</taxon>
        <taxon>Hypocreales</taxon>
        <taxon>Nectriaceae</taxon>
        <taxon>Fusarium</taxon>
        <taxon>Fusarium oxysporum species complex</taxon>
    </lineage>
</organism>
<dbReference type="InterPro" id="IPR049326">
    <property type="entry name" value="Rhodopsin_dom_fungi"/>
</dbReference>
<feature type="transmembrane region" description="Helical" evidence="7">
    <location>
        <begin position="92"/>
        <end position="115"/>
    </location>
</feature>
<feature type="region of interest" description="Disordered" evidence="6">
    <location>
        <begin position="330"/>
        <end position="355"/>
    </location>
</feature>
<evidence type="ECO:0000313" key="10">
    <source>
        <dbReference type="Proteomes" id="UP000009097"/>
    </source>
</evidence>
<feature type="domain" description="Rhodopsin" evidence="8">
    <location>
        <begin position="33"/>
        <end position="273"/>
    </location>
</feature>
<evidence type="ECO:0000256" key="2">
    <source>
        <dbReference type="ARBA" id="ARBA00022692"/>
    </source>
</evidence>
<keyword evidence="3 7" id="KW-1133">Transmembrane helix</keyword>
<dbReference type="EMBL" id="DS231724">
    <property type="protein sequence ID" value="KNB18224.1"/>
    <property type="molecule type" value="Genomic_DNA"/>
</dbReference>
<protein>
    <recommendedName>
        <fullName evidence="8">Rhodopsin domain-containing protein</fullName>
    </recommendedName>
</protein>
<proteinExistence type="inferred from homology"/>
<reference evidence="9" key="2">
    <citation type="journal article" date="2010" name="Nature">
        <title>Comparative genomics reveals mobile pathogenicity chromosomes in Fusarium.</title>
        <authorList>
            <person name="Ma L.J."/>
            <person name="van der Does H.C."/>
            <person name="Borkovich K.A."/>
            <person name="Coleman J.J."/>
            <person name="Daboussi M.J."/>
            <person name="Di Pietro A."/>
            <person name="Dufresne M."/>
            <person name="Freitag M."/>
            <person name="Grabherr M."/>
            <person name="Henrissat B."/>
            <person name="Houterman P.M."/>
            <person name="Kang S."/>
            <person name="Shim W.B."/>
            <person name="Woloshuk C."/>
            <person name="Xie X."/>
            <person name="Xu J.R."/>
            <person name="Antoniw J."/>
            <person name="Baker S.E."/>
            <person name="Bluhm B.H."/>
            <person name="Breakspear A."/>
            <person name="Brown D.W."/>
            <person name="Butchko R.A."/>
            <person name="Chapman S."/>
            <person name="Coulson R."/>
            <person name="Coutinho P.M."/>
            <person name="Danchin E.G."/>
            <person name="Diener A."/>
            <person name="Gale L.R."/>
            <person name="Gardiner D.M."/>
            <person name="Goff S."/>
            <person name="Hammond-Kosack K.E."/>
            <person name="Hilburn K."/>
            <person name="Hua-Van A."/>
            <person name="Jonkers W."/>
            <person name="Kazan K."/>
            <person name="Kodira C.D."/>
            <person name="Koehrsen M."/>
            <person name="Kumar L."/>
            <person name="Lee Y.H."/>
            <person name="Li L."/>
            <person name="Manners J.M."/>
            <person name="Miranda-Saavedra D."/>
            <person name="Mukherjee M."/>
            <person name="Park G."/>
            <person name="Park J."/>
            <person name="Park S.Y."/>
            <person name="Proctor R.H."/>
            <person name="Regev A."/>
            <person name="Ruiz-Roldan M.C."/>
            <person name="Sain D."/>
            <person name="Sakthikumar S."/>
            <person name="Sykes S."/>
            <person name="Schwartz D.C."/>
            <person name="Turgeon B.G."/>
            <person name="Wapinski I."/>
            <person name="Yoder O."/>
            <person name="Young S."/>
            <person name="Zeng Q."/>
            <person name="Zhou S."/>
            <person name="Galagan J."/>
            <person name="Cuomo C.A."/>
            <person name="Kistler H.C."/>
            <person name="Rep M."/>
        </authorList>
    </citation>
    <scope>NUCLEOTIDE SEQUENCE [LARGE SCALE GENOMIC DNA]</scope>
    <source>
        <strain evidence="9">4287</strain>
    </source>
</reference>
<dbReference type="PANTHER" id="PTHR33048:SF129">
    <property type="entry name" value="INTEGRAL MEMBRANE PROTEIN-RELATED"/>
    <property type="match status" value="1"/>
</dbReference>
<evidence type="ECO:0000256" key="5">
    <source>
        <dbReference type="ARBA" id="ARBA00038359"/>
    </source>
</evidence>
<evidence type="ECO:0000256" key="1">
    <source>
        <dbReference type="ARBA" id="ARBA00004141"/>
    </source>
</evidence>
<feature type="transmembrane region" description="Helical" evidence="7">
    <location>
        <begin position="49"/>
        <end position="72"/>
    </location>
</feature>
<evidence type="ECO:0000313" key="9">
    <source>
        <dbReference type="EMBL" id="KNB18224.1"/>
    </source>
</evidence>
<feature type="transmembrane region" description="Helical" evidence="7">
    <location>
        <begin position="127"/>
        <end position="149"/>
    </location>
</feature>
<dbReference type="VEuPathDB" id="FungiDB:FOXG_22147"/>
<sequence>MESNAYLPHSSLGPRALGIVTPFLIIGILVFTVRIYTRVTPVYKLDASDYTISVAVIIEVIVYSLFIASVTSGLGRYSYDVSPEQGVKTLRYVYVVILLSTFVPALVRISVGFLLLKFVLSKAWRAIIWCTIGIQAACAISTEIFQLIQCRPINAHWEQVPDARCLSARQIWICGYTTIGVALFGDLALAVMPMFLIWKLNRSTLERCLISVLMALGLVATVTVIMRLVEMRTLDFASPERFRTLIPVYFWLRMEEAILIIASSAPMLKSPIEHVLHKFGLPVFQPRVRKLTSFHSSNPVSDTTPRLHHQRSQQELVGYKQPIFMHEPRLEGAEDPPSISNDIRPLSDIPQALTR</sequence>
<comment type="similarity">
    <text evidence="5">Belongs to the SAT4 family.</text>
</comment>
<dbReference type="Proteomes" id="UP000009097">
    <property type="component" value="Unassembled WGS sequence"/>
</dbReference>
<accession>A0A0J9W5B7</accession>
<evidence type="ECO:0000259" key="8">
    <source>
        <dbReference type="Pfam" id="PF20684"/>
    </source>
</evidence>
<evidence type="ECO:0000256" key="7">
    <source>
        <dbReference type="SAM" id="Phobius"/>
    </source>
</evidence>
<dbReference type="OrthoDB" id="3923077at2759"/>
<gene>
    <name evidence="9" type="ORF">FOXG_22147</name>
</gene>
<reference evidence="9" key="1">
    <citation type="submission" date="2007-04" db="EMBL/GenBank/DDBJ databases">
        <authorList>
            <consortium name="The Broad Institute Genome Sequencing Platform"/>
            <person name="Birren B."/>
            <person name="Lander E."/>
            <person name="Galagan J."/>
            <person name="Nusbaum C."/>
            <person name="Devon K."/>
            <person name="Ma L.-J."/>
            <person name="Jaffe D."/>
            <person name="Butler J."/>
            <person name="Alvarez P."/>
            <person name="Gnerre S."/>
            <person name="Grabherr M."/>
            <person name="Kleber M."/>
            <person name="Mauceli E."/>
            <person name="Brockman W."/>
            <person name="MacCallum I.A."/>
            <person name="Young S."/>
            <person name="LaButti K."/>
            <person name="DeCaprio D."/>
            <person name="Crawford M."/>
            <person name="Koehrsen M."/>
            <person name="Engels R."/>
            <person name="Montgomery P."/>
            <person name="Pearson M."/>
            <person name="Howarth C."/>
            <person name="Larson L."/>
            <person name="White J."/>
            <person name="O'Leary S."/>
            <person name="Kodira C."/>
            <person name="Zeng Q."/>
            <person name="Yandava C."/>
            <person name="Alvarado L."/>
            <person name="Kistler C."/>
            <person name="Shim W.-B."/>
            <person name="Kang S."/>
            <person name="Woloshuk C."/>
        </authorList>
    </citation>
    <scope>NUCLEOTIDE SEQUENCE</scope>
    <source>
        <strain evidence="9">4287</strain>
    </source>
</reference>
<dbReference type="GeneID" id="28962853"/>
<name>A0A0J9W5B7_FUSO4</name>
<dbReference type="AlphaFoldDB" id="A0A0J9W5B7"/>
<feature type="transmembrane region" description="Helical" evidence="7">
    <location>
        <begin position="208"/>
        <end position="229"/>
    </location>
</feature>
<evidence type="ECO:0000256" key="3">
    <source>
        <dbReference type="ARBA" id="ARBA00022989"/>
    </source>
</evidence>
<evidence type="ECO:0000256" key="4">
    <source>
        <dbReference type="ARBA" id="ARBA00023136"/>
    </source>
</evidence>
<evidence type="ECO:0000256" key="6">
    <source>
        <dbReference type="SAM" id="MobiDB-lite"/>
    </source>
</evidence>
<dbReference type="Pfam" id="PF20684">
    <property type="entry name" value="Fung_rhodopsin"/>
    <property type="match status" value="1"/>
</dbReference>